<comment type="caution">
    <text evidence="5">The sequence shown here is derived from an EMBL/GenBank/DDBJ whole genome shotgun (WGS) entry which is preliminary data.</text>
</comment>
<dbReference type="PROSITE" id="PS50175">
    <property type="entry name" value="ASP_PROT_RETROV"/>
    <property type="match status" value="1"/>
</dbReference>
<evidence type="ECO:0000259" key="4">
    <source>
        <dbReference type="PROSITE" id="PS50175"/>
    </source>
</evidence>
<accession>A0A2U1JTD4</accession>
<dbReference type="Gene3D" id="2.40.70.10">
    <property type="entry name" value="Acid Proteases"/>
    <property type="match status" value="1"/>
</dbReference>
<evidence type="ECO:0000256" key="2">
    <source>
        <dbReference type="SAM" id="SignalP"/>
    </source>
</evidence>
<dbReference type="SUPFAM" id="SSF50156">
    <property type="entry name" value="PDZ domain-like"/>
    <property type="match status" value="1"/>
</dbReference>
<dbReference type="EMBL" id="QCZH01000013">
    <property type="protein sequence ID" value="PWA08466.1"/>
    <property type="molecule type" value="Genomic_DNA"/>
</dbReference>
<dbReference type="InterPro" id="IPR041489">
    <property type="entry name" value="PDZ_6"/>
</dbReference>
<dbReference type="SMART" id="SM00228">
    <property type="entry name" value="PDZ"/>
    <property type="match status" value="1"/>
</dbReference>
<dbReference type="RefSeq" id="WP_116763713.1">
    <property type="nucleotide sequence ID" value="NZ_QCZH01000013.1"/>
</dbReference>
<dbReference type="OrthoDB" id="3521766at2"/>
<dbReference type="InterPro" id="IPR001478">
    <property type="entry name" value="PDZ"/>
</dbReference>
<dbReference type="SUPFAM" id="SSF50630">
    <property type="entry name" value="Acid proteases"/>
    <property type="match status" value="1"/>
</dbReference>
<keyword evidence="6" id="KW-1185">Reference proteome</keyword>
<evidence type="ECO:0000313" key="5">
    <source>
        <dbReference type="EMBL" id="PWA08466.1"/>
    </source>
</evidence>
<keyword evidence="2" id="KW-0732">Signal</keyword>
<dbReference type="PROSITE" id="PS50106">
    <property type="entry name" value="PDZ"/>
    <property type="match status" value="1"/>
</dbReference>
<reference evidence="5 6" key="1">
    <citation type="submission" date="2018-04" db="EMBL/GenBank/DDBJ databases">
        <title>Flavobacterium sp. nov., isolated from glacier ice.</title>
        <authorList>
            <person name="Liu Q."/>
            <person name="Xin Y.-H."/>
        </authorList>
    </citation>
    <scope>NUCLEOTIDE SEQUENCE [LARGE SCALE GENOMIC DNA]</scope>
    <source>
        <strain evidence="5 6">LB2P30</strain>
    </source>
</reference>
<protein>
    <submittedName>
        <fullName evidence="5">Signal protein PDZ</fullName>
    </submittedName>
</protein>
<dbReference type="InterPro" id="IPR001995">
    <property type="entry name" value="Peptidase_A2_cat"/>
</dbReference>
<organism evidence="5 6">
    <name type="scientific">Flavobacterium laiguense</name>
    <dbReference type="NCBI Taxonomy" id="2169409"/>
    <lineage>
        <taxon>Bacteria</taxon>
        <taxon>Pseudomonadati</taxon>
        <taxon>Bacteroidota</taxon>
        <taxon>Flavobacteriia</taxon>
        <taxon>Flavobacteriales</taxon>
        <taxon>Flavobacteriaceae</taxon>
        <taxon>Flavobacterium</taxon>
    </lineage>
</organism>
<evidence type="ECO:0000259" key="3">
    <source>
        <dbReference type="PROSITE" id="PS50106"/>
    </source>
</evidence>
<dbReference type="InterPro" id="IPR036034">
    <property type="entry name" value="PDZ_sf"/>
</dbReference>
<feature type="signal peptide" evidence="2">
    <location>
        <begin position="1"/>
        <end position="19"/>
    </location>
</feature>
<dbReference type="GO" id="GO:0004190">
    <property type="term" value="F:aspartic-type endopeptidase activity"/>
    <property type="evidence" value="ECO:0007669"/>
    <property type="project" value="InterPro"/>
</dbReference>
<dbReference type="AlphaFoldDB" id="A0A2U1JTD4"/>
<name>A0A2U1JTD4_9FLAO</name>
<sequence>MKKIGLILLILIIMTPVFAQDDFVFDKGIDKISIPIKIINNLVFIPIKVNGVELNFLLDTGVEEIILFSLEDNTTIKFYNSEKINLRGLGSKESIEGLKTTNNILEINGLKSKNQLIYVILDESFNLSSQIGIPVNGIIGYQFFKDHLVSINYAKKKLMVSKNNDANINKIRKTYNEIPITIEKNKPYLSANVFIDEKNVFVKLLIDNGNSDSVWLFQNLSDDINVPSRNFDDFLGKGFSGDIGGKRARIKGFSFDKYSFPLPIVAFPDSSSIKSVRMVDNRLGSVGGGILKRFSVVFDYKNAKLYLRKNSDFNEPFTYNKSGLEIQHHGLQWVQETVKLETIPISGGTTFDSNREKVKDNFKYKFNLKPIYEISNVRKNSPAEQCGLKVGDVIVSINRSAVYTYSLQKINEMFRFEDDKWINFEIERNGQVMKFKFQLLDIL</sequence>
<gene>
    <name evidence="5" type="ORF">DB891_11600</name>
</gene>
<dbReference type="Gene3D" id="2.30.42.10">
    <property type="match status" value="1"/>
</dbReference>
<feature type="domain" description="Peptidase A2" evidence="4">
    <location>
        <begin position="54"/>
        <end position="91"/>
    </location>
</feature>
<dbReference type="Proteomes" id="UP000245618">
    <property type="component" value="Unassembled WGS sequence"/>
</dbReference>
<feature type="chain" id="PRO_5015469949" evidence="2">
    <location>
        <begin position="20"/>
        <end position="443"/>
    </location>
</feature>
<evidence type="ECO:0000313" key="6">
    <source>
        <dbReference type="Proteomes" id="UP000245618"/>
    </source>
</evidence>
<proteinExistence type="predicted"/>
<dbReference type="Pfam" id="PF13650">
    <property type="entry name" value="Asp_protease_2"/>
    <property type="match status" value="1"/>
</dbReference>
<feature type="domain" description="PDZ" evidence="3">
    <location>
        <begin position="374"/>
        <end position="415"/>
    </location>
</feature>
<dbReference type="InterPro" id="IPR021109">
    <property type="entry name" value="Peptidase_aspartic_dom_sf"/>
</dbReference>
<dbReference type="GO" id="GO:0006508">
    <property type="term" value="P:proteolysis"/>
    <property type="evidence" value="ECO:0007669"/>
    <property type="project" value="InterPro"/>
</dbReference>
<dbReference type="Pfam" id="PF17820">
    <property type="entry name" value="PDZ_6"/>
    <property type="match status" value="1"/>
</dbReference>
<keyword evidence="1" id="KW-0378">Hydrolase</keyword>
<evidence type="ECO:0000256" key="1">
    <source>
        <dbReference type="ARBA" id="ARBA00022801"/>
    </source>
</evidence>